<evidence type="ECO:0000313" key="3">
    <source>
        <dbReference type="EMBL" id="MFC5403959.1"/>
    </source>
</evidence>
<keyword evidence="2" id="KW-1133">Transmembrane helix</keyword>
<name>A0ABW0HSJ2_9BACL</name>
<feature type="compositionally biased region" description="Basic and acidic residues" evidence="1">
    <location>
        <begin position="67"/>
        <end position="82"/>
    </location>
</feature>
<keyword evidence="2" id="KW-0472">Membrane</keyword>
<sequence>MKNRIQIWFAVVLALMAIGIATSLSKGSTQSWLVPVVIIAIVFLLYKFPPNTWRSKLRKPKQSARKARPDFRKTNAQSERRRNSTFTVIEGRKDKNDEPPRYH</sequence>
<protein>
    <submittedName>
        <fullName evidence="3">Uncharacterized protein</fullName>
    </submittedName>
</protein>
<evidence type="ECO:0000256" key="2">
    <source>
        <dbReference type="SAM" id="Phobius"/>
    </source>
</evidence>
<evidence type="ECO:0000256" key="1">
    <source>
        <dbReference type="SAM" id="MobiDB-lite"/>
    </source>
</evidence>
<evidence type="ECO:0000313" key="4">
    <source>
        <dbReference type="Proteomes" id="UP001596113"/>
    </source>
</evidence>
<keyword evidence="2" id="KW-0812">Transmembrane</keyword>
<feature type="compositionally biased region" description="Basic and acidic residues" evidence="1">
    <location>
        <begin position="90"/>
        <end position="103"/>
    </location>
</feature>
<dbReference type="Proteomes" id="UP001596113">
    <property type="component" value="Unassembled WGS sequence"/>
</dbReference>
<feature type="region of interest" description="Disordered" evidence="1">
    <location>
        <begin position="57"/>
        <end position="103"/>
    </location>
</feature>
<feature type="transmembrane region" description="Helical" evidence="2">
    <location>
        <begin position="31"/>
        <end position="49"/>
    </location>
</feature>
<feature type="compositionally biased region" description="Basic residues" evidence="1">
    <location>
        <begin position="57"/>
        <end position="66"/>
    </location>
</feature>
<dbReference type="EMBL" id="JBHSMI010000025">
    <property type="protein sequence ID" value="MFC5403959.1"/>
    <property type="molecule type" value="Genomic_DNA"/>
</dbReference>
<comment type="caution">
    <text evidence="3">The sequence shown here is derived from an EMBL/GenBank/DDBJ whole genome shotgun (WGS) entry which is preliminary data.</text>
</comment>
<reference evidence="4" key="1">
    <citation type="journal article" date="2019" name="Int. J. Syst. Evol. Microbiol.">
        <title>The Global Catalogue of Microorganisms (GCM) 10K type strain sequencing project: providing services to taxonomists for standard genome sequencing and annotation.</title>
        <authorList>
            <consortium name="The Broad Institute Genomics Platform"/>
            <consortium name="The Broad Institute Genome Sequencing Center for Infectious Disease"/>
            <person name="Wu L."/>
            <person name="Ma J."/>
        </authorList>
    </citation>
    <scope>NUCLEOTIDE SEQUENCE [LARGE SCALE GENOMIC DNA]</scope>
    <source>
        <strain evidence="4">CGMCC 1.18575</strain>
    </source>
</reference>
<proteinExistence type="predicted"/>
<gene>
    <name evidence="3" type="ORF">ACFPOF_14540</name>
</gene>
<accession>A0ABW0HSJ2</accession>
<feature type="transmembrane region" description="Helical" evidence="2">
    <location>
        <begin position="7"/>
        <end position="25"/>
    </location>
</feature>
<dbReference type="RefSeq" id="WP_378133803.1">
    <property type="nucleotide sequence ID" value="NZ_JBHSMI010000025.1"/>
</dbReference>
<organism evidence="3 4">
    <name type="scientific">Cohnella soli</name>
    <dbReference type="NCBI Taxonomy" id="425005"/>
    <lineage>
        <taxon>Bacteria</taxon>
        <taxon>Bacillati</taxon>
        <taxon>Bacillota</taxon>
        <taxon>Bacilli</taxon>
        <taxon>Bacillales</taxon>
        <taxon>Paenibacillaceae</taxon>
        <taxon>Cohnella</taxon>
    </lineage>
</organism>
<keyword evidence="4" id="KW-1185">Reference proteome</keyword>